<evidence type="ECO:0000259" key="1">
    <source>
        <dbReference type="Pfam" id="PF08349"/>
    </source>
</evidence>
<proteinExistence type="predicted"/>
<reference evidence="2 3" key="1">
    <citation type="submission" date="2019-11" db="EMBL/GenBank/DDBJ databases">
        <title>FDA dAtabase for Regulatory Grade micrObial Sequences (FDA-ARGOS): Supporting development and validation of Infectious Disease Dx tests.</title>
        <authorList>
            <person name="Turner S."/>
            <person name="Byrd R."/>
            <person name="Tallon L."/>
            <person name="Sadzewicz L."/>
            <person name="Vavikolanu K."/>
            <person name="Mehta A."/>
            <person name="Aluvathingal J."/>
            <person name="Nadendla S."/>
            <person name="Myers T."/>
            <person name="Yan Y."/>
            <person name="Sichtig H."/>
        </authorList>
    </citation>
    <scope>NUCLEOTIDE SEQUENCE [LARGE SCALE GENOMIC DNA]</scope>
    <source>
        <strain evidence="2 3">FDAARGOS_741</strain>
    </source>
</reference>
<dbReference type="InterPro" id="IPR013560">
    <property type="entry name" value="DUF1722"/>
</dbReference>
<dbReference type="EMBL" id="CP046314">
    <property type="protein sequence ID" value="QGS09737.1"/>
    <property type="molecule type" value="Genomic_DNA"/>
</dbReference>
<keyword evidence="3" id="KW-1185">Reference proteome</keyword>
<dbReference type="Pfam" id="PF08349">
    <property type="entry name" value="DUF1722"/>
    <property type="match status" value="1"/>
</dbReference>
<dbReference type="Proteomes" id="UP000425411">
    <property type="component" value="Chromosome"/>
</dbReference>
<dbReference type="RefSeq" id="WP_004632494.1">
    <property type="nucleotide sequence ID" value="NZ_CALALO010000055.1"/>
</dbReference>
<name>A0AAP9HEA0_9BACL</name>
<evidence type="ECO:0000313" key="2">
    <source>
        <dbReference type="EMBL" id="QGS09737.1"/>
    </source>
</evidence>
<sequence length="129" mass="15542">MDKKKERILCQKLWAKNKYLVLSKSNQIYLEIRQYLKQEDVNTRVVERYIEQAIKLPEDKGQVTNAFHHVWGYFKKNATSEEKYKFFAKLEEYRDGKTTQNEILKEIRVLLGKYPNKYLQESTFIIGEN</sequence>
<organism evidence="2 3">
    <name type="scientific">Gemella morbillorum</name>
    <dbReference type="NCBI Taxonomy" id="29391"/>
    <lineage>
        <taxon>Bacteria</taxon>
        <taxon>Bacillati</taxon>
        <taxon>Bacillota</taxon>
        <taxon>Bacilli</taxon>
        <taxon>Bacillales</taxon>
        <taxon>Gemellaceae</taxon>
        <taxon>Gemella</taxon>
    </lineage>
</organism>
<evidence type="ECO:0000313" key="3">
    <source>
        <dbReference type="Proteomes" id="UP000425411"/>
    </source>
</evidence>
<feature type="domain" description="DUF1722" evidence="1">
    <location>
        <begin position="18"/>
        <end position="125"/>
    </location>
</feature>
<accession>A0AAP9HEA0</accession>
<dbReference type="AlphaFoldDB" id="A0AAP9HEA0"/>
<gene>
    <name evidence="2" type="ORF">FOC49_07520</name>
</gene>
<protein>
    <submittedName>
        <fullName evidence="2">DUF1722 domain-containing protein</fullName>
    </submittedName>
</protein>